<dbReference type="InParanoid" id="D8LGX6"/>
<proteinExistence type="predicted"/>
<protein>
    <recommendedName>
        <fullName evidence="3">Pseudouridine synthase RsuA/RluA-like domain-containing protein</fullName>
    </recommendedName>
</protein>
<dbReference type="InterPro" id="IPR050188">
    <property type="entry name" value="RluA_PseudoU_synthase"/>
</dbReference>
<dbReference type="Gene3D" id="3.30.2350.10">
    <property type="entry name" value="Pseudouridine synthase"/>
    <property type="match status" value="1"/>
</dbReference>
<evidence type="ECO:0000313" key="5">
    <source>
        <dbReference type="Proteomes" id="UP000002630"/>
    </source>
</evidence>
<dbReference type="AlphaFoldDB" id="D8LGX6"/>
<dbReference type="Pfam" id="PF00849">
    <property type="entry name" value="PseudoU_synth_2"/>
    <property type="match status" value="1"/>
</dbReference>
<dbReference type="GO" id="GO:0000455">
    <property type="term" value="P:enzyme-directed rRNA pseudouridine synthesis"/>
    <property type="evidence" value="ECO:0007669"/>
    <property type="project" value="TreeGrafter"/>
</dbReference>
<dbReference type="GO" id="GO:0009982">
    <property type="term" value="F:pseudouridine synthase activity"/>
    <property type="evidence" value="ECO:0007669"/>
    <property type="project" value="InterPro"/>
</dbReference>
<sequence>MMTYHQHDAITIASSSAAVTGIAEGCSAETTYQGEHRVVHIATPGAPPPWLEDEEQGEEQRATIAELVSHFGAVSRERGVELVKFGSVYIGEVVDTNWRHPPSKEKQMTIAAARKKALKSADQAPFRGTSFEHMRLRRLHPWESGNFPPHGAYLRVHCDPRTFPASQVMDWSKRIVHKNEDFVVVDKPAGVPTVPTIDNGVQNCVFQASLAVAGMPPGSRSLPPPLHAVSRLDVCTSGIVVFARHKEAAKQLNELFRARRVKKRYLALLTPGPAVPTGSMAHCCRSKAFDGSRRPRIYADFDEELLAGDKWGGAWQEARSTVLLCAPATGSASAVAVAEDRERAEAAARALEESAAGAAARLEAELAAGLGLGSGSSPEEIEAAARGGEGREEEDGSTAPDAEATTAAEAAREEGDHAPHLCAMELETGRTHQLRLQLAAMGSAIVGDTRYRGVVGRVHRGLRVDDDTSRFGQEPEAIALQAARIEFEWQGRTVVFSTDRPSWAL</sequence>
<dbReference type="GO" id="GO:0003723">
    <property type="term" value="F:RNA binding"/>
    <property type="evidence" value="ECO:0007669"/>
    <property type="project" value="InterPro"/>
</dbReference>
<keyword evidence="1" id="KW-0175">Coiled coil</keyword>
<name>D8LGX6_ECTSI</name>
<feature type="region of interest" description="Disordered" evidence="2">
    <location>
        <begin position="370"/>
        <end position="414"/>
    </location>
</feature>
<dbReference type="Proteomes" id="UP000002630">
    <property type="component" value="Linkage Group LG17"/>
</dbReference>
<evidence type="ECO:0000256" key="2">
    <source>
        <dbReference type="SAM" id="MobiDB-lite"/>
    </source>
</evidence>
<feature type="compositionally biased region" description="Low complexity" evidence="2">
    <location>
        <begin position="398"/>
        <end position="409"/>
    </location>
</feature>
<dbReference type="PANTHER" id="PTHR21600">
    <property type="entry name" value="MITOCHONDRIAL RNA PSEUDOURIDINE SYNTHASE"/>
    <property type="match status" value="1"/>
</dbReference>
<dbReference type="InterPro" id="IPR006145">
    <property type="entry name" value="PsdUridine_synth_RsuA/RluA"/>
</dbReference>
<accession>D8LGX6</accession>
<dbReference type="OrthoDB" id="424794at2759"/>
<evidence type="ECO:0000256" key="1">
    <source>
        <dbReference type="SAM" id="Coils"/>
    </source>
</evidence>
<gene>
    <name evidence="4" type="ORF">Esi_0182_0015</name>
</gene>
<evidence type="ECO:0000259" key="3">
    <source>
        <dbReference type="Pfam" id="PF00849"/>
    </source>
</evidence>
<dbReference type="EMBL" id="FN649742">
    <property type="protein sequence ID" value="CBN75829.1"/>
    <property type="molecule type" value="Genomic_DNA"/>
</dbReference>
<keyword evidence="5" id="KW-1185">Reference proteome</keyword>
<dbReference type="SUPFAM" id="SSF55120">
    <property type="entry name" value="Pseudouridine synthase"/>
    <property type="match status" value="1"/>
</dbReference>
<dbReference type="InterPro" id="IPR020103">
    <property type="entry name" value="PsdUridine_synth_cat_dom_sf"/>
</dbReference>
<feature type="coiled-coil region" evidence="1">
    <location>
        <begin position="334"/>
        <end position="361"/>
    </location>
</feature>
<dbReference type="CDD" id="cd02869">
    <property type="entry name" value="PseudoU_synth_RluA_like"/>
    <property type="match status" value="1"/>
</dbReference>
<evidence type="ECO:0000313" key="4">
    <source>
        <dbReference type="EMBL" id="CBN75829.1"/>
    </source>
</evidence>
<feature type="domain" description="Pseudouridine synthase RsuA/RluA-like" evidence="3">
    <location>
        <begin position="181"/>
        <end position="440"/>
    </location>
</feature>
<dbReference type="EMBL" id="FN648307">
    <property type="protein sequence ID" value="CBN75829.1"/>
    <property type="molecule type" value="Genomic_DNA"/>
</dbReference>
<organism evidence="4 5">
    <name type="scientific">Ectocarpus siliculosus</name>
    <name type="common">Brown alga</name>
    <name type="synonym">Conferva siliculosa</name>
    <dbReference type="NCBI Taxonomy" id="2880"/>
    <lineage>
        <taxon>Eukaryota</taxon>
        <taxon>Sar</taxon>
        <taxon>Stramenopiles</taxon>
        <taxon>Ochrophyta</taxon>
        <taxon>PX clade</taxon>
        <taxon>Phaeophyceae</taxon>
        <taxon>Ectocarpales</taxon>
        <taxon>Ectocarpaceae</taxon>
        <taxon>Ectocarpus</taxon>
    </lineage>
</organism>
<dbReference type="STRING" id="2880.D8LGX6"/>
<dbReference type="eggNOG" id="KOG1919">
    <property type="taxonomic scope" value="Eukaryota"/>
</dbReference>
<dbReference type="PANTHER" id="PTHR21600:SF52">
    <property type="entry name" value="PSEUDOURIDINE SYNTHASE RSUA_RLUA-LIKE DOMAIN-CONTAINING PROTEIN"/>
    <property type="match status" value="1"/>
</dbReference>
<reference evidence="4 5" key="1">
    <citation type="journal article" date="2010" name="Nature">
        <title>The Ectocarpus genome and the independent evolution of multicellularity in brown algae.</title>
        <authorList>
            <person name="Cock J.M."/>
            <person name="Sterck L."/>
            <person name="Rouze P."/>
            <person name="Scornet D."/>
            <person name="Allen A.E."/>
            <person name="Amoutzias G."/>
            <person name="Anthouard V."/>
            <person name="Artiguenave F."/>
            <person name="Aury J.M."/>
            <person name="Badger J.H."/>
            <person name="Beszteri B."/>
            <person name="Billiau K."/>
            <person name="Bonnet E."/>
            <person name="Bothwell J.H."/>
            <person name="Bowler C."/>
            <person name="Boyen C."/>
            <person name="Brownlee C."/>
            <person name="Carrano C.J."/>
            <person name="Charrier B."/>
            <person name="Cho G.Y."/>
            <person name="Coelho S.M."/>
            <person name="Collen J."/>
            <person name="Corre E."/>
            <person name="Da Silva C."/>
            <person name="Delage L."/>
            <person name="Delaroque N."/>
            <person name="Dittami S.M."/>
            <person name="Doulbeau S."/>
            <person name="Elias M."/>
            <person name="Farnham G."/>
            <person name="Gachon C.M."/>
            <person name="Gschloessl B."/>
            <person name="Heesch S."/>
            <person name="Jabbari K."/>
            <person name="Jubin C."/>
            <person name="Kawai H."/>
            <person name="Kimura K."/>
            <person name="Kloareg B."/>
            <person name="Kupper F.C."/>
            <person name="Lang D."/>
            <person name="Le Bail A."/>
            <person name="Leblanc C."/>
            <person name="Lerouge P."/>
            <person name="Lohr M."/>
            <person name="Lopez P.J."/>
            <person name="Martens C."/>
            <person name="Maumus F."/>
            <person name="Michel G."/>
            <person name="Miranda-Saavedra D."/>
            <person name="Morales J."/>
            <person name="Moreau H."/>
            <person name="Motomura T."/>
            <person name="Nagasato C."/>
            <person name="Napoli C.A."/>
            <person name="Nelson D.R."/>
            <person name="Nyvall-Collen P."/>
            <person name="Peters A.F."/>
            <person name="Pommier C."/>
            <person name="Potin P."/>
            <person name="Poulain J."/>
            <person name="Quesneville H."/>
            <person name="Read B."/>
            <person name="Rensing S.A."/>
            <person name="Ritter A."/>
            <person name="Rousvoal S."/>
            <person name="Samanta M."/>
            <person name="Samson G."/>
            <person name="Schroeder D.C."/>
            <person name="Segurens B."/>
            <person name="Strittmatter M."/>
            <person name="Tonon T."/>
            <person name="Tregear J.W."/>
            <person name="Valentin K."/>
            <person name="von Dassow P."/>
            <person name="Yamagishi T."/>
            <person name="Van de Peer Y."/>
            <person name="Wincker P."/>
        </authorList>
    </citation>
    <scope>NUCLEOTIDE SEQUENCE [LARGE SCALE GENOMIC DNA]</scope>
    <source>
        <strain evidence="5">Ec32 / CCAP1310/4</strain>
    </source>
</reference>